<accession>G0P1C8</accession>
<gene>
    <name evidence="2" type="ORF">CAEBREN_04389</name>
</gene>
<dbReference type="Proteomes" id="UP000008068">
    <property type="component" value="Unassembled WGS sequence"/>
</dbReference>
<dbReference type="HOGENOM" id="CLU_2415229_0_0_1"/>
<dbReference type="AlphaFoldDB" id="G0P1C8"/>
<feature type="signal peptide" evidence="1">
    <location>
        <begin position="1"/>
        <end position="19"/>
    </location>
</feature>
<evidence type="ECO:0000256" key="1">
    <source>
        <dbReference type="SAM" id="SignalP"/>
    </source>
</evidence>
<feature type="chain" id="PRO_5003406643" evidence="1">
    <location>
        <begin position="20"/>
        <end position="96"/>
    </location>
</feature>
<keyword evidence="1" id="KW-0732">Signal</keyword>
<keyword evidence="3" id="KW-1185">Reference proteome</keyword>
<dbReference type="EMBL" id="GL380012">
    <property type="protein sequence ID" value="EGT42318.1"/>
    <property type="molecule type" value="Genomic_DNA"/>
</dbReference>
<evidence type="ECO:0000313" key="2">
    <source>
        <dbReference type="EMBL" id="EGT42318.1"/>
    </source>
</evidence>
<evidence type="ECO:0000313" key="3">
    <source>
        <dbReference type="Proteomes" id="UP000008068"/>
    </source>
</evidence>
<name>G0P1C8_CAEBE</name>
<sequence length="96" mass="9768">MLSYKSLFALLVVIGMTTALPIGGGESGLPDLSELLAILHEIQDAIAELQNSVPGTPTVPSLPGVSVPGIPDVTLPTLPPLPVTLPPVDVPTLPSV</sequence>
<organism evidence="3">
    <name type="scientific">Caenorhabditis brenneri</name>
    <name type="common">Nematode worm</name>
    <dbReference type="NCBI Taxonomy" id="135651"/>
    <lineage>
        <taxon>Eukaryota</taxon>
        <taxon>Metazoa</taxon>
        <taxon>Ecdysozoa</taxon>
        <taxon>Nematoda</taxon>
        <taxon>Chromadorea</taxon>
        <taxon>Rhabditida</taxon>
        <taxon>Rhabditina</taxon>
        <taxon>Rhabditomorpha</taxon>
        <taxon>Rhabditoidea</taxon>
        <taxon>Rhabditidae</taxon>
        <taxon>Peloderinae</taxon>
        <taxon>Caenorhabditis</taxon>
    </lineage>
</organism>
<proteinExistence type="predicted"/>
<protein>
    <submittedName>
        <fullName evidence="2">Uncharacterized protein</fullName>
    </submittedName>
</protein>
<dbReference type="InParanoid" id="G0P1C8"/>
<reference evidence="3" key="1">
    <citation type="submission" date="2011-07" db="EMBL/GenBank/DDBJ databases">
        <authorList>
            <consortium name="Caenorhabditis brenneri Sequencing and Analysis Consortium"/>
            <person name="Wilson R.K."/>
        </authorList>
    </citation>
    <scope>NUCLEOTIDE SEQUENCE [LARGE SCALE GENOMIC DNA]</scope>
    <source>
        <strain evidence="3">PB2801</strain>
    </source>
</reference>